<dbReference type="InParanoid" id="A0A401G721"/>
<reference evidence="1 2" key="1">
    <citation type="journal article" date="2018" name="Sci. Rep.">
        <title>Genome sequence of the cauliflower mushroom Sparassis crispa (Hanabiratake) and its association with beneficial usage.</title>
        <authorList>
            <person name="Kiyama R."/>
            <person name="Furutani Y."/>
            <person name="Kawaguchi K."/>
            <person name="Nakanishi T."/>
        </authorList>
    </citation>
    <scope>NUCLEOTIDE SEQUENCE [LARGE SCALE GENOMIC DNA]</scope>
</reference>
<comment type="caution">
    <text evidence="1">The sequence shown here is derived from an EMBL/GenBank/DDBJ whole genome shotgun (WGS) entry which is preliminary data.</text>
</comment>
<accession>A0A401G721</accession>
<gene>
    <name evidence="1" type="ORF">SCP_0108310</name>
</gene>
<keyword evidence="2" id="KW-1185">Reference proteome</keyword>
<protein>
    <submittedName>
        <fullName evidence="1">Uncharacterized protein</fullName>
    </submittedName>
</protein>
<evidence type="ECO:0000313" key="1">
    <source>
        <dbReference type="EMBL" id="GBE77949.1"/>
    </source>
</evidence>
<dbReference type="Proteomes" id="UP000287166">
    <property type="component" value="Unassembled WGS sequence"/>
</dbReference>
<dbReference type="OrthoDB" id="3143640at2759"/>
<dbReference type="EMBL" id="BFAD01000001">
    <property type="protein sequence ID" value="GBE77949.1"/>
    <property type="molecule type" value="Genomic_DNA"/>
</dbReference>
<dbReference type="AlphaFoldDB" id="A0A401G721"/>
<name>A0A401G721_9APHY</name>
<organism evidence="1 2">
    <name type="scientific">Sparassis crispa</name>
    <dbReference type="NCBI Taxonomy" id="139825"/>
    <lineage>
        <taxon>Eukaryota</taxon>
        <taxon>Fungi</taxon>
        <taxon>Dikarya</taxon>
        <taxon>Basidiomycota</taxon>
        <taxon>Agaricomycotina</taxon>
        <taxon>Agaricomycetes</taxon>
        <taxon>Polyporales</taxon>
        <taxon>Sparassidaceae</taxon>
        <taxon>Sparassis</taxon>
    </lineage>
</organism>
<sequence>MLSVAPQPVHLPLHVDNHQPKDVELNELGDLADALEPFAKMIKQSTRSVRLHCTVPTLAASNTCFDLHDLHDLRARSLLFVHNLVETLRVSGIPASYRLQLTSCPLCLVCALPPDLDSTKIKAAALSAVRDAHLQLKDKAFLADLEDGLALVIT</sequence>
<dbReference type="RefSeq" id="XP_027608862.1">
    <property type="nucleotide sequence ID" value="XM_027753061.1"/>
</dbReference>
<dbReference type="GeneID" id="38774866"/>
<evidence type="ECO:0000313" key="2">
    <source>
        <dbReference type="Proteomes" id="UP000287166"/>
    </source>
</evidence>
<proteinExistence type="predicted"/>